<dbReference type="Pfam" id="PF03060">
    <property type="entry name" value="NMO"/>
    <property type="match status" value="1"/>
</dbReference>
<evidence type="ECO:0000313" key="3">
    <source>
        <dbReference type="Proteomes" id="UP001596004"/>
    </source>
</evidence>
<sequence>MNAEVPAMPSIIQGGMGVAISDWRLAAAVARTGQMGVVSGTAIDVVCARRLQMGDPGGHMRRALAHFPVPGVAERVVDTYFVPGGKAPGTPFRPVLRYSLRPGRALRELTIAANFAEVYLAKEGHGGLVGVNYLHKIEMPIPFACYGAMLAGVDCILMGAGNPAEIPAMLDALALRRPVALPVRVQGATSAHGDHLVEFDPADVTPADGSAPRRPRFHAIVASVGLAEALAGDPRTRPDGFVVEGAPAGGHNAPPRGPRRLDPDGQPVYDERDVVSPLEMAQVGPPYWMAGSYGTPEGLARALAGGAAGVQVGTAFAFCDESGMAEEHKQGVLDRVSRGEERVRTDPRVSPTGFPFKVVELDGTLSEEAVYEDRPRLCDLGALRAAYMRPDGAVGYRCPAEPVAVYEDRRGGRRQNTVERRCLCNALLATAGLGQHRADGYAEPAIVTAGTDFTAVRHLMRRRGDGGYGYTAADVVAYLLGRTPATSRTS</sequence>
<dbReference type="Gene3D" id="3.20.20.70">
    <property type="entry name" value="Aldolase class I"/>
    <property type="match status" value="1"/>
</dbReference>
<proteinExistence type="predicted"/>
<gene>
    <name evidence="2" type="ORF">ACFO60_25430</name>
</gene>
<dbReference type="SUPFAM" id="SSF51412">
    <property type="entry name" value="Inosine monophosphate dehydrogenase (IMPDH)"/>
    <property type="match status" value="1"/>
</dbReference>
<comment type="caution">
    <text evidence="2">The sequence shown here is derived from an EMBL/GenBank/DDBJ whole genome shotgun (WGS) entry which is preliminary data.</text>
</comment>
<keyword evidence="2" id="KW-0503">Monooxygenase</keyword>
<dbReference type="InterPro" id="IPR013785">
    <property type="entry name" value="Aldolase_TIM"/>
</dbReference>
<keyword evidence="3" id="KW-1185">Reference proteome</keyword>
<dbReference type="GO" id="GO:0004497">
    <property type="term" value="F:monooxygenase activity"/>
    <property type="evidence" value="ECO:0007669"/>
    <property type="project" value="UniProtKB-KW"/>
</dbReference>
<protein>
    <submittedName>
        <fullName evidence="2">Nitronate monooxygenase</fullName>
    </submittedName>
</protein>
<dbReference type="PANTHER" id="PTHR32332">
    <property type="entry name" value="2-NITROPROPANE DIOXYGENASE"/>
    <property type="match status" value="1"/>
</dbReference>
<accession>A0ABV9CN15</accession>
<organism evidence="2 3">
    <name type="scientific">Sphaerisporangium dianthi</name>
    <dbReference type="NCBI Taxonomy" id="1436120"/>
    <lineage>
        <taxon>Bacteria</taxon>
        <taxon>Bacillati</taxon>
        <taxon>Actinomycetota</taxon>
        <taxon>Actinomycetes</taxon>
        <taxon>Streptosporangiales</taxon>
        <taxon>Streptosporangiaceae</taxon>
        <taxon>Sphaerisporangium</taxon>
    </lineage>
</organism>
<dbReference type="PANTHER" id="PTHR32332:SF33">
    <property type="entry name" value="NITRONATE MONOOXYGENASE DOMAIN-CONTAINING PROTEIN"/>
    <property type="match status" value="1"/>
</dbReference>
<dbReference type="RefSeq" id="WP_380844228.1">
    <property type="nucleotide sequence ID" value="NZ_JBHSFP010000020.1"/>
</dbReference>
<dbReference type="EMBL" id="JBHSFP010000020">
    <property type="protein sequence ID" value="MFC4534117.1"/>
    <property type="molecule type" value="Genomic_DNA"/>
</dbReference>
<reference evidence="3" key="1">
    <citation type="journal article" date="2019" name="Int. J. Syst. Evol. Microbiol.">
        <title>The Global Catalogue of Microorganisms (GCM) 10K type strain sequencing project: providing services to taxonomists for standard genome sequencing and annotation.</title>
        <authorList>
            <consortium name="The Broad Institute Genomics Platform"/>
            <consortium name="The Broad Institute Genome Sequencing Center for Infectious Disease"/>
            <person name="Wu L."/>
            <person name="Ma J."/>
        </authorList>
    </citation>
    <scope>NUCLEOTIDE SEQUENCE [LARGE SCALE GENOMIC DNA]</scope>
    <source>
        <strain evidence="3">CGMCC 4.7132</strain>
    </source>
</reference>
<dbReference type="Proteomes" id="UP001596004">
    <property type="component" value="Unassembled WGS sequence"/>
</dbReference>
<evidence type="ECO:0000256" key="1">
    <source>
        <dbReference type="SAM" id="MobiDB-lite"/>
    </source>
</evidence>
<name>A0ABV9CN15_9ACTN</name>
<evidence type="ECO:0000313" key="2">
    <source>
        <dbReference type="EMBL" id="MFC4534117.1"/>
    </source>
</evidence>
<feature type="region of interest" description="Disordered" evidence="1">
    <location>
        <begin position="246"/>
        <end position="266"/>
    </location>
</feature>
<keyword evidence="2" id="KW-0560">Oxidoreductase</keyword>